<keyword evidence="3" id="KW-1185">Reference proteome</keyword>
<reference evidence="2" key="1">
    <citation type="submission" date="2020-02" db="EMBL/GenBank/DDBJ databases">
        <authorList>
            <person name="Scholz U."/>
            <person name="Mascher M."/>
            <person name="Fiebig A."/>
        </authorList>
    </citation>
    <scope>NUCLEOTIDE SEQUENCE</scope>
</reference>
<dbReference type="Proteomes" id="UP000663760">
    <property type="component" value="Chromosome 4"/>
</dbReference>
<accession>A0A7I8K9B8</accession>
<evidence type="ECO:0000313" key="3">
    <source>
        <dbReference type="Proteomes" id="UP000663760"/>
    </source>
</evidence>
<evidence type="ECO:0000313" key="2">
    <source>
        <dbReference type="EMBL" id="CAA7394311.1"/>
    </source>
</evidence>
<dbReference type="EMBL" id="LR743591">
    <property type="protein sequence ID" value="CAA2618434.1"/>
    <property type="molecule type" value="Genomic_DNA"/>
</dbReference>
<proteinExistence type="predicted"/>
<dbReference type="AlphaFoldDB" id="A0A7I8K9B8"/>
<dbReference type="EMBL" id="LR746267">
    <property type="protein sequence ID" value="CAA7394311.1"/>
    <property type="molecule type" value="Genomic_DNA"/>
</dbReference>
<gene>
    <name evidence="1" type="ORF">SI7747_04004601</name>
    <name evidence="2" type="ORF">SI8410_04004972</name>
</gene>
<sequence>MYVSCLIYKVICEIRKYFNKILIKINYDFL</sequence>
<name>A0A7I8K9B8_SPIIN</name>
<organism evidence="2 3">
    <name type="scientific">Spirodela intermedia</name>
    <name type="common">Intermediate duckweed</name>
    <dbReference type="NCBI Taxonomy" id="51605"/>
    <lineage>
        <taxon>Eukaryota</taxon>
        <taxon>Viridiplantae</taxon>
        <taxon>Streptophyta</taxon>
        <taxon>Embryophyta</taxon>
        <taxon>Tracheophyta</taxon>
        <taxon>Spermatophyta</taxon>
        <taxon>Magnoliopsida</taxon>
        <taxon>Liliopsida</taxon>
        <taxon>Araceae</taxon>
        <taxon>Lemnoideae</taxon>
        <taxon>Spirodela</taxon>
    </lineage>
</organism>
<protein>
    <submittedName>
        <fullName evidence="2">Uncharacterized protein</fullName>
    </submittedName>
</protein>
<evidence type="ECO:0000313" key="1">
    <source>
        <dbReference type="EMBL" id="CAA2618434.1"/>
    </source>
</evidence>